<accession>A0A8J4V1M3</accession>
<dbReference type="Proteomes" id="UP000695562">
    <property type="component" value="Unassembled WGS sequence"/>
</dbReference>
<dbReference type="CDD" id="cd20617">
    <property type="entry name" value="CYP1_2-like"/>
    <property type="match status" value="1"/>
</dbReference>
<evidence type="ECO:0000256" key="1">
    <source>
        <dbReference type="ARBA" id="ARBA00001971"/>
    </source>
</evidence>
<gene>
    <name evidence="15" type="ORF">CYY_001439</name>
</gene>
<organism evidence="15 16">
    <name type="scientific">Polysphondylium violaceum</name>
    <dbReference type="NCBI Taxonomy" id="133409"/>
    <lineage>
        <taxon>Eukaryota</taxon>
        <taxon>Amoebozoa</taxon>
        <taxon>Evosea</taxon>
        <taxon>Eumycetozoa</taxon>
        <taxon>Dictyostelia</taxon>
        <taxon>Dictyosteliales</taxon>
        <taxon>Dictyosteliaceae</taxon>
        <taxon>Polysphondylium</taxon>
    </lineage>
</organism>
<dbReference type="InterPro" id="IPR036396">
    <property type="entry name" value="Cyt_P450_sf"/>
</dbReference>
<dbReference type="InterPro" id="IPR002401">
    <property type="entry name" value="Cyt_P450_E_grp-I"/>
</dbReference>
<evidence type="ECO:0000256" key="7">
    <source>
        <dbReference type="ARBA" id="ARBA00022989"/>
    </source>
</evidence>
<dbReference type="GO" id="GO:0005506">
    <property type="term" value="F:iron ion binding"/>
    <property type="evidence" value="ECO:0007669"/>
    <property type="project" value="InterPro"/>
</dbReference>
<reference evidence="15" key="1">
    <citation type="submission" date="2020-01" db="EMBL/GenBank/DDBJ databases">
        <title>Development of genomics and gene disruption for Polysphondylium violaceum indicates a role for the polyketide synthase stlB in stalk morphogenesis.</title>
        <authorList>
            <person name="Narita B."/>
            <person name="Kawabe Y."/>
            <person name="Kin K."/>
            <person name="Saito T."/>
            <person name="Gibbs R."/>
            <person name="Kuspa A."/>
            <person name="Muzny D."/>
            <person name="Queller D."/>
            <person name="Richards S."/>
            <person name="Strassman J."/>
            <person name="Sucgang R."/>
            <person name="Worley K."/>
            <person name="Schaap P."/>
        </authorList>
    </citation>
    <scope>NUCLEOTIDE SEQUENCE</scope>
    <source>
        <strain evidence="15">QSvi11</strain>
    </source>
</reference>
<evidence type="ECO:0000313" key="15">
    <source>
        <dbReference type="EMBL" id="KAF2077250.1"/>
    </source>
</evidence>
<dbReference type="PROSITE" id="PS00086">
    <property type="entry name" value="CYTOCHROME_P450"/>
    <property type="match status" value="1"/>
</dbReference>
<dbReference type="AlphaFoldDB" id="A0A8J4V1M3"/>
<evidence type="ECO:0000256" key="6">
    <source>
        <dbReference type="ARBA" id="ARBA00022723"/>
    </source>
</evidence>
<keyword evidence="6 12" id="KW-0479">Metal-binding</keyword>
<dbReference type="PANTHER" id="PTHR24300:SF417">
    <property type="entry name" value="CYTOCHROME P450 508B1-RELATED"/>
    <property type="match status" value="1"/>
</dbReference>
<evidence type="ECO:0000256" key="10">
    <source>
        <dbReference type="ARBA" id="ARBA00023033"/>
    </source>
</evidence>
<dbReference type="InterPro" id="IPR050182">
    <property type="entry name" value="Cytochrome_P450_fam2"/>
</dbReference>
<keyword evidence="9 12" id="KW-0408">Iron</keyword>
<sequence>MFILSTIVILFIFYIYINYFAKFKSYGKKSLKGPMPIPLLGNLHQFDWKGVRPNNPWIYFHSIYGKAYRIWMGDTYTVVINDIDLIKTLLIKNSEITLGHPDTPTFNYYSDGYVDLILSKSNDWKEKRDLISRSITKTKIKHIYKLLDHQIGNLLKCMEYHRVNEIPFTPRKNIQRYAMNTMLRIIMDKEIPYDHQGVGDGQMKDLLHELDILFLDMGAGKIGDYVDILKPFLFYYYKLFNTCLPRIKQIIKVEFDKHLSTFDPEQHISTPRDLFDIMINEYQGDKEKIPSILSMGFDVIFAGTDTTSGTIEWCLMYLVNYPEYQEKCYNELISVHGNDQITLDHRQSTIFLNAFIKESMRSRPIGPFGVPRSCSQDIELEHIFIPKGAQILINYCGISRNPQYFDNPYEFNPFRFINSNQDFTMFGWGKRNCPGQLLASDKIYLAIANILLNYKLKSVDGKPIDDTDYFGMTLHPSLFDIKLEKRK</sequence>
<comment type="subcellular location">
    <subcellularLocation>
        <location evidence="2">Membrane</location>
        <topology evidence="2">Single-pass membrane protein</topology>
    </subcellularLocation>
</comment>
<dbReference type="InterPro" id="IPR017972">
    <property type="entry name" value="Cyt_P450_CS"/>
</dbReference>
<keyword evidence="10 13" id="KW-0503">Monooxygenase</keyword>
<dbReference type="EMBL" id="AJWJ01000034">
    <property type="protein sequence ID" value="KAF2077250.1"/>
    <property type="molecule type" value="Genomic_DNA"/>
</dbReference>
<dbReference type="FunFam" id="1.10.630.10:FF:000068">
    <property type="entry name" value="Probable cytochrome P450 508A2"/>
    <property type="match status" value="1"/>
</dbReference>
<dbReference type="SUPFAM" id="SSF48264">
    <property type="entry name" value="Cytochrome P450"/>
    <property type="match status" value="1"/>
</dbReference>
<evidence type="ECO:0000256" key="2">
    <source>
        <dbReference type="ARBA" id="ARBA00004167"/>
    </source>
</evidence>
<dbReference type="GO" id="GO:0004497">
    <property type="term" value="F:monooxygenase activity"/>
    <property type="evidence" value="ECO:0007669"/>
    <property type="project" value="UniProtKB-KW"/>
</dbReference>
<evidence type="ECO:0008006" key="17">
    <source>
        <dbReference type="Google" id="ProtNLM"/>
    </source>
</evidence>
<dbReference type="PRINTS" id="PR00463">
    <property type="entry name" value="EP450I"/>
</dbReference>
<dbReference type="Gene3D" id="1.10.630.10">
    <property type="entry name" value="Cytochrome P450"/>
    <property type="match status" value="1"/>
</dbReference>
<keyword evidence="7 14" id="KW-1133">Transmembrane helix</keyword>
<evidence type="ECO:0000313" key="16">
    <source>
        <dbReference type="Proteomes" id="UP000695562"/>
    </source>
</evidence>
<feature type="binding site" description="axial binding residue" evidence="12">
    <location>
        <position position="433"/>
    </location>
    <ligand>
        <name>heme</name>
        <dbReference type="ChEBI" id="CHEBI:30413"/>
    </ligand>
    <ligandPart>
        <name>Fe</name>
        <dbReference type="ChEBI" id="CHEBI:18248"/>
    </ligandPart>
</feature>
<comment type="similarity">
    <text evidence="3 13">Belongs to the cytochrome P450 family.</text>
</comment>
<dbReference type="Pfam" id="PF00067">
    <property type="entry name" value="p450"/>
    <property type="match status" value="1"/>
</dbReference>
<dbReference type="GO" id="GO:0020037">
    <property type="term" value="F:heme binding"/>
    <property type="evidence" value="ECO:0007669"/>
    <property type="project" value="InterPro"/>
</dbReference>
<evidence type="ECO:0000256" key="4">
    <source>
        <dbReference type="ARBA" id="ARBA00022617"/>
    </source>
</evidence>
<dbReference type="OrthoDB" id="1055148at2759"/>
<evidence type="ECO:0000256" key="14">
    <source>
        <dbReference type="SAM" id="Phobius"/>
    </source>
</evidence>
<dbReference type="GO" id="GO:0016705">
    <property type="term" value="F:oxidoreductase activity, acting on paired donors, with incorporation or reduction of molecular oxygen"/>
    <property type="evidence" value="ECO:0007669"/>
    <property type="project" value="InterPro"/>
</dbReference>
<keyword evidence="16" id="KW-1185">Reference proteome</keyword>
<comment type="cofactor">
    <cofactor evidence="1 12">
        <name>heme</name>
        <dbReference type="ChEBI" id="CHEBI:30413"/>
    </cofactor>
</comment>
<keyword evidence="4 12" id="KW-0349">Heme</keyword>
<dbReference type="InterPro" id="IPR001128">
    <property type="entry name" value="Cyt_P450"/>
</dbReference>
<keyword evidence="5 14" id="KW-0812">Transmembrane</keyword>
<dbReference type="PRINTS" id="PR00385">
    <property type="entry name" value="P450"/>
</dbReference>
<comment type="caution">
    <text evidence="15">The sequence shown here is derived from an EMBL/GenBank/DDBJ whole genome shotgun (WGS) entry which is preliminary data.</text>
</comment>
<name>A0A8J4V1M3_9MYCE</name>
<evidence type="ECO:0000256" key="11">
    <source>
        <dbReference type="ARBA" id="ARBA00023136"/>
    </source>
</evidence>
<dbReference type="PANTHER" id="PTHR24300">
    <property type="entry name" value="CYTOCHROME P450 508A4-RELATED"/>
    <property type="match status" value="1"/>
</dbReference>
<evidence type="ECO:0000256" key="8">
    <source>
        <dbReference type="ARBA" id="ARBA00023002"/>
    </source>
</evidence>
<feature type="transmembrane region" description="Helical" evidence="14">
    <location>
        <begin position="6"/>
        <end position="23"/>
    </location>
</feature>
<evidence type="ECO:0000256" key="13">
    <source>
        <dbReference type="RuleBase" id="RU000461"/>
    </source>
</evidence>
<evidence type="ECO:0000256" key="3">
    <source>
        <dbReference type="ARBA" id="ARBA00010617"/>
    </source>
</evidence>
<proteinExistence type="inferred from homology"/>
<dbReference type="GO" id="GO:0016020">
    <property type="term" value="C:membrane"/>
    <property type="evidence" value="ECO:0007669"/>
    <property type="project" value="UniProtKB-SubCell"/>
</dbReference>
<evidence type="ECO:0000256" key="5">
    <source>
        <dbReference type="ARBA" id="ARBA00022692"/>
    </source>
</evidence>
<evidence type="ECO:0000256" key="9">
    <source>
        <dbReference type="ARBA" id="ARBA00023004"/>
    </source>
</evidence>
<keyword evidence="11 14" id="KW-0472">Membrane</keyword>
<evidence type="ECO:0000256" key="12">
    <source>
        <dbReference type="PIRSR" id="PIRSR602401-1"/>
    </source>
</evidence>
<protein>
    <recommendedName>
        <fullName evidence="17">Cytochrome P450 family protein</fullName>
    </recommendedName>
</protein>
<keyword evidence="8 13" id="KW-0560">Oxidoreductase</keyword>